<keyword evidence="2" id="KW-1185">Reference proteome</keyword>
<protein>
    <recommendedName>
        <fullName evidence="3">DOMON-like domain-containing protein</fullName>
    </recommendedName>
</protein>
<sequence>MQLALSCHPDTPQSALSGITVTISPRRGACLSLSFRARGEVDAICWPGTEPRGEGPWTRADELWRHSCFEAFIARADAPGYREINLAMSDKWAGYRFSGYRADTARADDVALLAGKWRRLPERAELHALIELPPEYRRSDLMVGLSAVIEAKDGAKSYWALRHPAGSPDFHHADCFAARIAAPEAA</sequence>
<organism evidence="1 2">
    <name type="scientific">Stakelama pacifica</name>
    <dbReference type="NCBI Taxonomy" id="517720"/>
    <lineage>
        <taxon>Bacteria</taxon>
        <taxon>Pseudomonadati</taxon>
        <taxon>Pseudomonadota</taxon>
        <taxon>Alphaproteobacteria</taxon>
        <taxon>Sphingomonadales</taxon>
        <taxon>Sphingomonadaceae</taxon>
        <taxon>Stakelama</taxon>
    </lineage>
</organism>
<reference evidence="1 2" key="1">
    <citation type="submission" date="2019-03" db="EMBL/GenBank/DDBJ databases">
        <title>Genomic Encyclopedia of Type Strains, Phase IV (KMG-IV): sequencing the most valuable type-strain genomes for metagenomic binning, comparative biology and taxonomic classification.</title>
        <authorList>
            <person name="Goeker M."/>
        </authorList>
    </citation>
    <scope>NUCLEOTIDE SEQUENCE [LARGE SCALE GENOMIC DNA]</scope>
    <source>
        <strain evidence="1 2">DSM 25059</strain>
    </source>
</reference>
<dbReference type="Proteomes" id="UP000295493">
    <property type="component" value="Unassembled WGS sequence"/>
</dbReference>
<evidence type="ECO:0008006" key="3">
    <source>
        <dbReference type="Google" id="ProtNLM"/>
    </source>
</evidence>
<evidence type="ECO:0000313" key="1">
    <source>
        <dbReference type="EMBL" id="TDN86522.1"/>
    </source>
</evidence>
<dbReference type="EMBL" id="SNWD01000001">
    <property type="protein sequence ID" value="TDN86522.1"/>
    <property type="molecule type" value="Genomic_DNA"/>
</dbReference>
<dbReference type="CDD" id="cd09627">
    <property type="entry name" value="DOMON_murB_like"/>
    <property type="match status" value="1"/>
</dbReference>
<gene>
    <name evidence="1" type="ORF">EV664_10193</name>
</gene>
<dbReference type="OrthoDB" id="190583at2"/>
<dbReference type="RefSeq" id="WP_133493739.1">
    <property type="nucleotide sequence ID" value="NZ_BMLU01000001.1"/>
</dbReference>
<dbReference type="AlphaFoldDB" id="A0A4R6FX89"/>
<accession>A0A4R6FX89</accession>
<name>A0A4R6FX89_9SPHN</name>
<evidence type="ECO:0000313" key="2">
    <source>
        <dbReference type="Proteomes" id="UP000295493"/>
    </source>
</evidence>
<proteinExistence type="predicted"/>
<comment type="caution">
    <text evidence="1">The sequence shown here is derived from an EMBL/GenBank/DDBJ whole genome shotgun (WGS) entry which is preliminary data.</text>
</comment>